<feature type="compositionally biased region" description="Polar residues" evidence="1">
    <location>
        <begin position="1"/>
        <end position="25"/>
    </location>
</feature>
<feature type="region of interest" description="Disordered" evidence="1">
    <location>
        <begin position="1"/>
        <end position="68"/>
    </location>
</feature>
<feature type="compositionally biased region" description="Low complexity" evidence="1">
    <location>
        <begin position="31"/>
        <end position="59"/>
    </location>
</feature>
<sequence>MTIGIGSSTPATSQTTAGSRTQDVSTKGAEQGESTTPTSGSSKPSSQLSTLAQQLSDSALRAEERDASLDRKALGQKADALLSQITGQGYHNNRARYDAEVPNTDDPELLERAKQATSFVNGRGSNPFSGLSQDQLALIIYDDSGTFTANERRAAWAEEYDQETVRRAAVIARGKLEYEQTGKMTEFFKEVLGNYNELPPIMQAQYPDFYAPRLEHLIEMDFNFMTHRAEGKGAPEDIFDILMSSDDFSNLSKRFANSSVS</sequence>
<reference evidence="2 3" key="1">
    <citation type="submission" date="2022-03" db="EMBL/GenBank/DDBJ databases">
        <title>Genomic signatures underlying metal tolerance in selected Arctic bacterial isolates.</title>
        <authorList>
            <person name="Thomas F.A."/>
            <person name="Venkatachalam S."/>
            <person name="Krishnan K.P."/>
        </authorList>
    </citation>
    <scope>NUCLEOTIDE SEQUENCE [LARGE SCALE GENOMIC DNA]</scope>
    <source>
        <strain evidence="2 3">HM116</strain>
    </source>
</reference>
<dbReference type="RefSeq" id="WP_240716137.1">
    <property type="nucleotide sequence ID" value="NZ_JAKVTW010000001.1"/>
</dbReference>
<evidence type="ECO:0000256" key="1">
    <source>
        <dbReference type="SAM" id="MobiDB-lite"/>
    </source>
</evidence>
<dbReference type="EMBL" id="JAKVTW010000001">
    <property type="protein sequence ID" value="MCH4809822.1"/>
    <property type="molecule type" value="Genomic_DNA"/>
</dbReference>
<evidence type="ECO:0000313" key="3">
    <source>
        <dbReference type="Proteomes" id="UP001320609"/>
    </source>
</evidence>
<keyword evidence="3" id="KW-1185">Reference proteome</keyword>
<name>A0ABS9S121_9GAMM</name>
<comment type="caution">
    <text evidence="2">The sequence shown here is derived from an EMBL/GenBank/DDBJ whole genome shotgun (WGS) entry which is preliminary data.</text>
</comment>
<gene>
    <name evidence="2" type="ORF">MLE19_00595</name>
</gene>
<organism evidence="2 3">
    <name type="scientific">Vreelandella neptunia</name>
    <dbReference type="NCBI Taxonomy" id="115551"/>
    <lineage>
        <taxon>Bacteria</taxon>
        <taxon>Pseudomonadati</taxon>
        <taxon>Pseudomonadota</taxon>
        <taxon>Gammaproteobacteria</taxon>
        <taxon>Oceanospirillales</taxon>
        <taxon>Halomonadaceae</taxon>
        <taxon>Vreelandella</taxon>
    </lineage>
</organism>
<accession>A0ABS9S121</accession>
<proteinExistence type="predicted"/>
<evidence type="ECO:0000313" key="2">
    <source>
        <dbReference type="EMBL" id="MCH4809822.1"/>
    </source>
</evidence>
<dbReference type="Proteomes" id="UP001320609">
    <property type="component" value="Unassembled WGS sequence"/>
</dbReference>
<protein>
    <submittedName>
        <fullName evidence="2">Uncharacterized protein</fullName>
    </submittedName>
</protein>